<sequence>MGDDMTLIALALKVILAVYYCKNAARKTRQIYQYYNTIVEYGVFAKKATYFSALLITLEYMIAITLVLHYHDVLYLLIGMLLHFIYLTMQVIGSGKSVNPSCNCFEHSLPKTISLKSILIQLILLFFLITLYGISIRL</sequence>
<comment type="subcellular location">
    <subcellularLocation>
        <location evidence="1">Membrane</location>
        <topology evidence="1">Multi-pass membrane protein</topology>
    </subcellularLocation>
</comment>
<dbReference type="GO" id="GO:0030416">
    <property type="term" value="P:methylamine metabolic process"/>
    <property type="evidence" value="ECO:0007669"/>
    <property type="project" value="InterPro"/>
</dbReference>
<evidence type="ECO:0000256" key="3">
    <source>
        <dbReference type="ARBA" id="ARBA00022989"/>
    </source>
</evidence>
<keyword evidence="4 5" id="KW-0472">Membrane</keyword>
<keyword evidence="2 5" id="KW-0812">Transmembrane</keyword>
<evidence type="ECO:0000259" key="6">
    <source>
        <dbReference type="Pfam" id="PF07291"/>
    </source>
</evidence>
<comment type="caution">
    <text evidence="7">The sequence shown here is derived from an EMBL/GenBank/DDBJ whole genome shotgun (WGS) entry which is preliminary data.</text>
</comment>
<evidence type="ECO:0000313" key="8">
    <source>
        <dbReference type="Proteomes" id="UP000196475"/>
    </source>
</evidence>
<accession>A0A1Y3PNV9</accession>
<feature type="transmembrane region" description="Helical" evidence="5">
    <location>
        <begin position="113"/>
        <end position="134"/>
    </location>
</feature>
<organism evidence="7 8">
    <name type="scientific">Bacillus thermozeamaize</name>
    <dbReference type="NCBI Taxonomy" id="230954"/>
    <lineage>
        <taxon>Bacteria</taxon>
        <taxon>Bacillati</taxon>
        <taxon>Bacillota</taxon>
        <taxon>Bacilli</taxon>
        <taxon>Bacillales</taxon>
        <taxon>Bacillaceae</taxon>
        <taxon>Bacillus</taxon>
    </lineage>
</organism>
<evidence type="ECO:0000313" key="7">
    <source>
        <dbReference type="EMBL" id="OUM89055.1"/>
    </source>
</evidence>
<feature type="transmembrane region" description="Helical" evidence="5">
    <location>
        <begin position="74"/>
        <end position="92"/>
    </location>
</feature>
<gene>
    <name evidence="7" type="ORF">BAA01_13455</name>
</gene>
<protein>
    <recommendedName>
        <fullName evidence="6">Methylamine utilisation protein MauE domain-containing protein</fullName>
    </recommendedName>
</protein>
<dbReference type="Pfam" id="PF07291">
    <property type="entry name" value="MauE"/>
    <property type="match status" value="1"/>
</dbReference>
<name>A0A1Y3PNV9_9BACI</name>
<dbReference type="AlphaFoldDB" id="A0A1Y3PNV9"/>
<evidence type="ECO:0000256" key="2">
    <source>
        <dbReference type="ARBA" id="ARBA00022692"/>
    </source>
</evidence>
<evidence type="ECO:0000256" key="4">
    <source>
        <dbReference type="ARBA" id="ARBA00023136"/>
    </source>
</evidence>
<reference evidence="8" key="1">
    <citation type="submission" date="2016-06" db="EMBL/GenBank/DDBJ databases">
        <authorList>
            <person name="Nascimento L."/>
            <person name="Pereira R.V."/>
            <person name="Martins L.F."/>
            <person name="Quaggio R.B."/>
            <person name="Silva A.M."/>
            <person name="Setubal J.C."/>
        </authorList>
    </citation>
    <scope>NUCLEOTIDE SEQUENCE [LARGE SCALE GENOMIC DNA]</scope>
</reference>
<evidence type="ECO:0000256" key="1">
    <source>
        <dbReference type="ARBA" id="ARBA00004141"/>
    </source>
</evidence>
<dbReference type="Proteomes" id="UP000196475">
    <property type="component" value="Unassembled WGS sequence"/>
</dbReference>
<dbReference type="EMBL" id="LZRT01000053">
    <property type="protein sequence ID" value="OUM89055.1"/>
    <property type="molecule type" value="Genomic_DNA"/>
</dbReference>
<evidence type="ECO:0000256" key="5">
    <source>
        <dbReference type="SAM" id="Phobius"/>
    </source>
</evidence>
<feature type="domain" description="Methylamine utilisation protein MauE" evidence="6">
    <location>
        <begin position="5"/>
        <end position="130"/>
    </location>
</feature>
<proteinExistence type="predicted"/>
<dbReference type="GO" id="GO:0016020">
    <property type="term" value="C:membrane"/>
    <property type="evidence" value="ECO:0007669"/>
    <property type="project" value="UniProtKB-SubCell"/>
</dbReference>
<feature type="transmembrane region" description="Helical" evidence="5">
    <location>
        <begin position="48"/>
        <end position="68"/>
    </location>
</feature>
<dbReference type="InterPro" id="IPR009908">
    <property type="entry name" value="Methylamine_util_MauE"/>
</dbReference>
<keyword evidence="3 5" id="KW-1133">Transmembrane helix</keyword>